<sequence length="33" mass="3813">MCHAECMAAEFIWKMPSQRQQHAVDISFASLVF</sequence>
<accession>A0A6C0C2R9</accession>
<organism evidence="1">
    <name type="scientific">viral metagenome</name>
    <dbReference type="NCBI Taxonomy" id="1070528"/>
    <lineage>
        <taxon>unclassified sequences</taxon>
        <taxon>metagenomes</taxon>
        <taxon>organismal metagenomes</taxon>
    </lineage>
</organism>
<evidence type="ECO:0000313" key="1">
    <source>
        <dbReference type="EMBL" id="QHS97823.1"/>
    </source>
</evidence>
<proteinExistence type="predicted"/>
<dbReference type="AlphaFoldDB" id="A0A6C0C2R9"/>
<reference evidence="1" key="1">
    <citation type="journal article" date="2020" name="Nature">
        <title>Giant virus diversity and host interactions through global metagenomics.</title>
        <authorList>
            <person name="Schulz F."/>
            <person name="Roux S."/>
            <person name="Paez-Espino D."/>
            <person name="Jungbluth S."/>
            <person name="Walsh D.A."/>
            <person name="Denef V.J."/>
            <person name="McMahon K.D."/>
            <person name="Konstantinidis K.T."/>
            <person name="Eloe-Fadrosh E.A."/>
            <person name="Kyrpides N.C."/>
            <person name="Woyke T."/>
        </authorList>
    </citation>
    <scope>NUCLEOTIDE SEQUENCE</scope>
    <source>
        <strain evidence="1">GVMAG-M-3300020182-33</strain>
    </source>
</reference>
<protein>
    <submittedName>
        <fullName evidence="1">Uncharacterized protein</fullName>
    </submittedName>
</protein>
<name>A0A6C0C2R9_9ZZZZ</name>
<dbReference type="EMBL" id="MN739305">
    <property type="protein sequence ID" value="QHS97823.1"/>
    <property type="molecule type" value="Genomic_DNA"/>
</dbReference>